<dbReference type="EMBL" id="ABVQ01000034">
    <property type="protein sequence ID" value="EEC58313.1"/>
    <property type="molecule type" value="Genomic_DNA"/>
</dbReference>
<protein>
    <recommendedName>
        <fullName evidence="3">CobQ/CobB/MinD/ParA nucleotide binding domain-containing protein</fullName>
    </recommendedName>
</protein>
<dbReference type="AlphaFoldDB" id="B7AP39"/>
<dbReference type="SUPFAM" id="SSF52540">
    <property type="entry name" value="P-loop containing nucleoside triphosphate hydrolases"/>
    <property type="match status" value="1"/>
</dbReference>
<dbReference type="Gene3D" id="3.40.50.10850">
    <property type="entry name" value="Ntrc-like two-domain protein"/>
    <property type="match status" value="1"/>
</dbReference>
<evidence type="ECO:0008006" key="3">
    <source>
        <dbReference type="Google" id="ProtNLM"/>
    </source>
</evidence>
<accession>B7AP39</accession>
<sequence>MEKVCAVFDYDEQYARRLMNAMNSRKGVNYRTIMFTEESALGEYMADRQLPLLVVGEEAMEQITDTHRVNRVVVLREDSGTAGTYSNEKVSEVYKYQQADSLIYSIVGDEVSRIYTYADDRKVIGIYSPIHYAGKTSFALALASACAKSQERVLYVNMEEFSGLSELLPDCGAGNMSDALYTYRTNRAAFANALEKIVGRTGDVYYIPPIRCADDITCQTAEEWQDFITDIASSGLYDTIILDIGTLVSEPWRVLEVCTRAIMPVREDYISMQKLNDFETYMLSMGREHVCGIIEKMLLPKDNGMVLDKGYLDAAEYGTLGRHAREVVKSWQ</sequence>
<reference evidence="1 2" key="2">
    <citation type="submission" date="2008-11" db="EMBL/GenBank/DDBJ databases">
        <authorList>
            <person name="Fulton L."/>
            <person name="Clifton S."/>
            <person name="Fulton B."/>
            <person name="Xu J."/>
            <person name="Minx P."/>
            <person name="Pepin K.H."/>
            <person name="Johnson M."/>
            <person name="Bhonagiri V."/>
            <person name="Nash W.E."/>
            <person name="Mardis E.R."/>
            <person name="Wilson R.K."/>
        </authorList>
    </citation>
    <scope>NUCLEOTIDE SEQUENCE [LARGE SCALE GENOMIC DNA]</scope>
    <source>
        <strain evidence="1 2">ATCC 43243</strain>
    </source>
</reference>
<dbReference type="InterPro" id="IPR027417">
    <property type="entry name" value="P-loop_NTPase"/>
</dbReference>
<dbReference type="HOGENOM" id="CLU_062212_0_0_9"/>
<dbReference type="Proteomes" id="UP000003136">
    <property type="component" value="Unassembled WGS sequence"/>
</dbReference>
<dbReference type="Gene3D" id="3.40.50.300">
    <property type="entry name" value="P-loop containing nucleotide triphosphate hydrolases"/>
    <property type="match status" value="1"/>
</dbReference>
<gene>
    <name evidence="1" type="ORF">BACPEC_00443</name>
</gene>
<organism evidence="1 2">
    <name type="scientific">[Bacteroides] pectinophilus ATCC 43243</name>
    <dbReference type="NCBI Taxonomy" id="483218"/>
    <lineage>
        <taxon>Bacteria</taxon>
        <taxon>Bacillati</taxon>
        <taxon>Bacillota</taxon>
        <taxon>Clostridia</taxon>
        <taxon>Eubacteriales</taxon>
    </lineage>
</organism>
<evidence type="ECO:0000313" key="2">
    <source>
        <dbReference type="Proteomes" id="UP000003136"/>
    </source>
</evidence>
<comment type="caution">
    <text evidence="1">The sequence shown here is derived from an EMBL/GenBank/DDBJ whole genome shotgun (WGS) entry which is preliminary data.</text>
</comment>
<reference evidence="1 2" key="1">
    <citation type="submission" date="2008-11" db="EMBL/GenBank/DDBJ databases">
        <title>Draft genome sequence of Bacteroides pectinophilus (ATCC 43243).</title>
        <authorList>
            <person name="Sudarsanam P."/>
            <person name="Ley R."/>
            <person name="Guruge J."/>
            <person name="Turnbaugh P.J."/>
            <person name="Mahowald M."/>
            <person name="Liep D."/>
            <person name="Gordon J."/>
        </authorList>
    </citation>
    <scope>NUCLEOTIDE SEQUENCE [LARGE SCALE GENOMIC DNA]</scope>
    <source>
        <strain evidence="1 2">ATCC 43243</strain>
    </source>
</reference>
<proteinExistence type="predicted"/>
<keyword evidence="2" id="KW-1185">Reference proteome</keyword>
<evidence type="ECO:0000313" key="1">
    <source>
        <dbReference type="EMBL" id="EEC58313.1"/>
    </source>
</evidence>
<name>B7AP39_9FIRM</name>
<dbReference type="STRING" id="483218.BACPEC_00443"/>
<dbReference type="eggNOG" id="COG1192">
    <property type="taxonomic scope" value="Bacteria"/>
</dbReference>